<dbReference type="GO" id="GO:0006281">
    <property type="term" value="P:DNA repair"/>
    <property type="evidence" value="ECO:0007669"/>
    <property type="project" value="TreeGrafter"/>
</dbReference>
<evidence type="ECO:0000313" key="2">
    <source>
        <dbReference type="Proteomes" id="UP000198802"/>
    </source>
</evidence>
<dbReference type="PANTHER" id="PTHR43434">
    <property type="entry name" value="PHOSPHOGLYCOLATE PHOSPHATASE"/>
    <property type="match status" value="1"/>
</dbReference>
<dbReference type="SFLD" id="SFLDS00003">
    <property type="entry name" value="Haloacid_Dehalogenase"/>
    <property type="match status" value="1"/>
</dbReference>
<accession>A0A0S4QMW5</accession>
<dbReference type="InterPro" id="IPR023214">
    <property type="entry name" value="HAD_sf"/>
</dbReference>
<dbReference type="InterPro" id="IPR036412">
    <property type="entry name" value="HAD-like_sf"/>
</dbReference>
<reference evidence="2" key="1">
    <citation type="submission" date="2015-11" db="EMBL/GenBank/DDBJ databases">
        <authorList>
            <person name="Varghese N."/>
        </authorList>
    </citation>
    <scope>NUCLEOTIDE SEQUENCE [LARGE SCALE GENOMIC DNA]</scope>
    <source>
        <strain evidence="2">DSM 45899</strain>
    </source>
</reference>
<keyword evidence="2" id="KW-1185">Reference proteome</keyword>
<dbReference type="Gene3D" id="1.10.150.240">
    <property type="entry name" value="Putative phosphatase, domain 2"/>
    <property type="match status" value="1"/>
</dbReference>
<dbReference type="Pfam" id="PF12710">
    <property type="entry name" value="HAD"/>
    <property type="match status" value="1"/>
</dbReference>
<dbReference type="GO" id="GO:0008967">
    <property type="term" value="F:phosphoglycolate phosphatase activity"/>
    <property type="evidence" value="ECO:0007669"/>
    <property type="project" value="TreeGrafter"/>
</dbReference>
<dbReference type="PANTHER" id="PTHR43434:SF1">
    <property type="entry name" value="PHOSPHOGLYCOLATE PHOSPHATASE"/>
    <property type="match status" value="1"/>
</dbReference>
<protein>
    <submittedName>
        <fullName evidence="1">Phosphoglycolate phosphatase, HAD superfamily</fullName>
    </submittedName>
</protein>
<gene>
    <name evidence="1" type="ORF">Ga0074812_10724</name>
</gene>
<dbReference type="EMBL" id="FAOZ01000007">
    <property type="protein sequence ID" value="CUU56140.1"/>
    <property type="molecule type" value="Genomic_DNA"/>
</dbReference>
<sequence>MPEPALVLWDIDATLLTIRPLGREIHAAAFTETIGRPLRERAVTTGRTEQAIVRDTLRANDAPTDDDTISALFEAMGRAAVTIEDRMREFGRQMPGAAAAIGSLAVAGVIQSVVTGNLRSVTGSKLRALGLTDHLDLSVGGYGDDGLDRADLVRRALERTQAAYGRTFAPARVIVIGDTPHDVRGALDVGVRAVAVASGETTAEDLAAAGADAVLADLTDLDALWQAMFGGAQTRGLPV</sequence>
<dbReference type="SUPFAM" id="SSF56784">
    <property type="entry name" value="HAD-like"/>
    <property type="match status" value="1"/>
</dbReference>
<proteinExistence type="predicted"/>
<dbReference type="InterPro" id="IPR023198">
    <property type="entry name" value="PGP-like_dom2"/>
</dbReference>
<name>A0A0S4QMW5_9ACTN</name>
<dbReference type="InterPro" id="IPR050155">
    <property type="entry name" value="HAD-like_hydrolase_sf"/>
</dbReference>
<dbReference type="RefSeq" id="WP_091275902.1">
    <property type="nucleotide sequence ID" value="NZ_FAOZ01000007.1"/>
</dbReference>
<dbReference type="Proteomes" id="UP000198802">
    <property type="component" value="Unassembled WGS sequence"/>
</dbReference>
<evidence type="ECO:0000313" key="1">
    <source>
        <dbReference type="EMBL" id="CUU56140.1"/>
    </source>
</evidence>
<dbReference type="Gene3D" id="3.40.50.1000">
    <property type="entry name" value="HAD superfamily/HAD-like"/>
    <property type="match status" value="1"/>
</dbReference>
<organism evidence="1 2">
    <name type="scientific">Parafrankia irregularis</name>
    <dbReference type="NCBI Taxonomy" id="795642"/>
    <lineage>
        <taxon>Bacteria</taxon>
        <taxon>Bacillati</taxon>
        <taxon>Actinomycetota</taxon>
        <taxon>Actinomycetes</taxon>
        <taxon>Frankiales</taxon>
        <taxon>Frankiaceae</taxon>
        <taxon>Parafrankia</taxon>
    </lineage>
</organism>
<dbReference type="SFLD" id="SFLDG01129">
    <property type="entry name" value="C1.5:_HAD__Beta-PGM__Phosphata"/>
    <property type="match status" value="1"/>
</dbReference>
<dbReference type="AlphaFoldDB" id="A0A0S4QMW5"/>